<dbReference type="InterPro" id="IPR051122">
    <property type="entry name" value="SDR_DHRS6-like"/>
</dbReference>
<keyword evidence="2" id="KW-0560">Oxidoreductase</keyword>
<evidence type="ECO:0000313" key="4">
    <source>
        <dbReference type="Proteomes" id="UP000040453"/>
    </source>
</evidence>
<evidence type="ECO:0000313" key="3">
    <source>
        <dbReference type="EMBL" id="CEI83276.1"/>
    </source>
</evidence>
<dbReference type="EMBL" id="CDGG01000001">
    <property type="protein sequence ID" value="CEI83276.1"/>
    <property type="molecule type" value="Genomic_DNA"/>
</dbReference>
<dbReference type="InterPro" id="IPR002347">
    <property type="entry name" value="SDR_fam"/>
</dbReference>
<keyword evidence="4" id="KW-1185">Reference proteome</keyword>
<dbReference type="NCBIfam" id="NF005754">
    <property type="entry name" value="PRK07578.1"/>
    <property type="match status" value="1"/>
</dbReference>
<dbReference type="AlphaFoldDB" id="A0A0A1MWU3"/>
<evidence type="ECO:0000256" key="1">
    <source>
        <dbReference type="ARBA" id="ARBA00006484"/>
    </source>
</evidence>
<dbReference type="OrthoDB" id="9787486at2"/>
<dbReference type="InterPro" id="IPR036291">
    <property type="entry name" value="NAD(P)-bd_dom_sf"/>
</dbReference>
<sequence>MKILLVGATGSIGEVAYEELKDDAEIIQASRNSSEYPVDITSEESIRALFEKVGQVDGIICAAGSAHFATVDELTPEQNMIAVNSKQLGQVNVVLIGLHYLRDNGSITLTTGVLMDDPLKTASSSAMANGGVSAFVKSAAIEMPRGIRINHVSPSMLEKSKEKYGKLFQGFEPVSSKRIGLAYRKSVFGAQTGQAYKVY</sequence>
<comment type="similarity">
    <text evidence="1">Belongs to the short-chain dehydrogenases/reductases (SDR) family.</text>
</comment>
<dbReference type="Gene3D" id="3.40.50.720">
    <property type="entry name" value="NAD(P)-binding Rossmann-like Domain"/>
    <property type="match status" value="1"/>
</dbReference>
<proteinExistence type="inferred from homology"/>
<dbReference type="SUPFAM" id="SSF51735">
    <property type="entry name" value="NAD(P)-binding Rossmann-fold domains"/>
    <property type="match status" value="1"/>
</dbReference>
<organism evidence="3 4">
    <name type="scientific">Oceanobacillus oncorhynchi</name>
    <dbReference type="NCBI Taxonomy" id="545501"/>
    <lineage>
        <taxon>Bacteria</taxon>
        <taxon>Bacillati</taxon>
        <taxon>Bacillota</taxon>
        <taxon>Bacilli</taxon>
        <taxon>Bacillales</taxon>
        <taxon>Bacillaceae</taxon>
        <taxon>Oceanobacillus</taxon>
    </lineage>
</organism>
<dbReference type="CDD" id="cd11731">
    <property type="entry name" value="Lin1944_like_SDR_c"/>
    <property type="match status" value="1"/>
</dbReference>
<reference evidence="3 4" key="1">
    <citation type="submission" date="2014-11" db="EMBL/GenBank/DDBJ databases">
        <authorList>
            <person name="Urmite Genomes Urmite Genomes"/>
        </authorList>
    </citation>
    <scope>NUCLEOTIDE SEQUENCE [LARGE SCALE GENOMIC DNA]</scope>
    <source>
        <strain evidence="3 4">Oc5</strain>
    </source>
</reference>
<dbReference type="PRINTS" id="PR00081">
    <property type="entry name" value="GDHRDH"/>
</dbReference>
<dbReference type="RefSeq" id="WP_042533559.1">
    <property type="nucleotide sequence ID" value="NZ_CDGG01000001.1"/>
</dbReference>
<evidence type="ECO:0000256" key="2">
    <source>
        <dbReference type="ARBA" id="ARBA00023002"/>
    </source>
</evidence>
<dbReference type="PANTHER" id="PTHR43477">
    <property type="entry name" value="DIHYDROANTICAPSIN 7-DEHYDROGENASE"/>
    <property type="match status" value="1"/>
</dbReference>
<dbReference type="Proteomes" id="UP000040453">
    <property type="component" value="Unassembled WGS sequence"/>
</dbReference>
<gene>
    <name evidence="3" type="ORF">BN997_03181</name>
</gene>
<dbReference type="STRING" id="545501.BN997_03181"/>
<protein>
    <submittedName>
        <fullName evidence="3">Short chain dehydrogenase</fullName>
    </submittedName>
</protein>
<dbReference type="PANTHER" id="PTHR43477:SF1">
    <property type="entry name" value="DIHYDROANTICAPSIN 7-DEHYDROGENASE"/>
    <property type="match status" value="1"/>
</dbReference>
<dbReference type="GO" id="GO:0016491">
    <property type="term" value="F:oxidoreductase activity"/>
    <property type="evidence" value="ECO:0007669"/>
    <property type="project" value="UniProtKB-KW"/>
</dbReference>
<name>A0A0A1MWU3_9BACI</name>
<dbReference type="Pfam" id="PF13561">
    <property type="entry name" value="adh_short_C2"/>
    <property type="match status" value="1"/>
</dbReference>
<accession>A0A0A1MWU3</accession>